<dbReference type="PANTHER" id="PTHR12526:SF630">
    <property type="entry name" value="GLYCOSYLTRANSFERASE"/>
    <property type="match status" value="1"/>
</dbReference>
<evidence type="ECO:0000256" key="1">
    <source>
        <dbReference type="SAM" id="Phobius"/>
    </source>
</evidence>
<name>A0A448NRC2_9FLAO</name>
<protein>
    <submittedName>
        <fullName evidence="2">Glycosyl transferases group 1</fullName>
    </submittedName>
</protein>
<dbReference type="KEGG" id="cant:NCTC13489_01531"/>
<dbReference type="AlphaFoldDB" id="A0A448NRC2"/>
<organism evidence="2 3">
    <name type="scientific">Kaistella antarctica</name>
    <dbReference type="NCBI Taxonomy" id="266748"/>
    <lineage>
        <taxon>Bacteria</taxon>
        <taxon>Pseudomonadati</taxon>
        <taxon>Bacteroidota</taxon>
        <taxon>Flavobacteriia</taxon>
        <taxon>Flavobacteriales</taxon>
        <taxon>Weeksellaceae</taxon>
        <taxon>Chryseobacterium group</taxon>
        <taxon>Kaistella</taxon>
    </lineage>
</organism>
<feature type="transmembrane region" description="Helical" evidence="1">
    <location>
        <begin position="166"/>
        <end position="186"/>
    </location>
</feature>
<keyword evidence="2" id="KW-0808">Transferase</keyword>
<dbReference type="SUPFAM" id="SSF53756">
    <property type="entry name" value="UDP-Glycosyltransferase/glycogen phosphorylase"/>
    <property type="match status" value="1"/>
</dbReference>
<evidence type="ECO:0000313" key="2">
    <source>
        <dbReference type="EMBL" id="VEH99426.1"/>
    </source>
</evidence>
<proteinExistence type="predicted"/>
<keyword evidence="1" id="KW-0812">Transmembrane</keyword>
<gene>
    <name evidence="2" type="ORF">NCTC13489_01531</name>
</gene>
<evidence type="ECO:0000313" key="3">
    <source>
        <dbReference type="Proteomes" id="UP000270036"/>
    </source>
</evidence>
<dbReference type="GO" id="GO:0016740">
    <property type="term" value="F:transferase activity"/>
    <property type="evidence" value="ECO:0007669"/>
    <property type="project" value="UniProtKB-KW"/>
</dbReference>
<reference evidence="2 3" key="1">
    <citation type="submission" date="2018-12" db="EMBL/GenBank/DDBJ databases">
        <authorList>
            <consortium name="Pathogen Informatics"/>
        </authorList>
    </citation>
    <scope>NUCLEOTIDE SEQUENCE [LARGE SCALE GENOMIC DNA]</scope>
    <source>
        <strain evidence="2 3">NCTC13489</strain>
    </source>
</reference>
<dbReference type="Gene3D" id="3.40.50.2000">
    <property type="entry name" value="Glycogen Phosphorylase B"/>
    <property type="match status" value="1"/>
</dbReference>
<feature type="transmembrane region" description="Helical" evidence="1">
    <location>
        <begin position="83"/>
        <end position="103"/>
    </location>
</feature>
<dbReference type="PANTHER" id="PTHR12526">
    <property type="entry name" value="GLYCOSYLTRANSFERASE"/>
    <property type="match status" value="1"/>
</dbReference>
<dbReference type="Proteomes" id="UP000270036">
    <property type="component" value="Chromosome"/>
</dbReference>
<keyword evidence="1" id="KW-0472">Membrane</keyword>
<feature type="transmembrane region" description="Helical" evidence="1">
    <location>
        <begin position="115"/>
        <end position="135"/>
    </location>
</feature>
<dbReference type="Pfam" id="PF13692">
    <property type="entry name" value="Glyco_trans_1_4"/>
    <property type="match status" value="1"/>
</dbReference>
<accession>A0A448NRC2</accession>
<dbReference type="RefSeq" id="WP_177169195.1">
    <property type="nucleotide sequence ID" value="NZ_FOIX01000004.1"/>
</dbReference>
<keyword evidence="1" id="KW-1133">Transmembrane helix</keyword>
<dbReference type="EMBL" id="LR134441">
    <property type="protein sequence ID" value="VEH99426.1"/>
    <property type="molecule type" value="Genomic_DNA"/>
</dbReference>
<sequence>MKVLIIGTYLEIELIEKFNKVSKSNSKISIAAVKYSNLISKGFRENIGEDSKHLFLAPIGTFPNCKKIVWAQGKINNINYIKFINIILIKQITISLYVLLYILKWSFKYRNEDRIVVFTFLYLPFLFSMIPLKVFTKVKYVSFIPDMPSYEFSYSDNDGYFKKKLIPTYVFLANKLISLLDYYVFITKYMRDIFPKKPFSVMEGLVDINNVNETLENQKEVKNAVMYSGALFEKFGVVKLLNSFSKIKGDYEIWFFGSGDAVPAIKAQSLEDSRIKYFGSLPNEQILEYQKKALLLVNPRFSSEEYTKYSFPSKLMEYLSSGTPTLTTRLPGIPDDYLNKFYFIENEDYDGFRHALEFCLNKDKEELYSFGQKGKEFVVNEKNYKKQVASIVRNLQKFIKEK</sequence>